<reference evidence="2 3" key="1">
    <citation type="journal article" date="2013" name="Curr. Biol.">
        <title>The Genome of the Foraminiferan Reticulomyxa filosa.</title>
        <authorList>
            <person name="Glockner G."/>
            <person name="Hulsmann N."/>
            <person name="Schleicher M."/>
            <person name="Noegel A.A."/>
            <person name="Eichinger L."/>
            <person name="Gallinger C."/>
            <person name="Pawlowski J."/>
            <person name="Sierra R."/>
            <person name="Euteneuer U."/>
            <person name="Pillet L."/>
            <person name="Moustafa A."/>
            <person name="Platzer M."/>
            <person name="Groth M."/>
            <person name="Szafranski K."/>
            <person name="Schliwa M."/>
        </authorList>
    </citation>
    <scope>NUCLEOTIDE SEQUENCE [LARGE SCALE GENOMIC DNA]</scope>
</reference>
<evidence type="ECO:0000256" key="1">
    <source>
        <dbReference type="SAM" id="Phobius"/>
    </source>
</evidence>
<name>X6M8C0_RETFI</name>
<evidence type="ECO:0000313" key="3">
    <source>
        <dbReference type="Proteomes" id="UP000023152"/>
    </source>
</evidence>
<gene>
    <name evidence="2" type="ORF">RFI_27516</name>
</gene>
<feature type="transmembrane region" description="Helical" evidence="1">
    <location>
        <begin position="105"/>
        <end position="126"/>
    </location>
</feature>
<proteinExistence type="predicted"/>
<dbReference type="AlphaFoldDB" id="X6M8C0"/>
<feature type="transmembrane region" description="Helical" evidence="1">
    <location>
        <begin position="210"/>
        <end position="227"/>
    </location>
</feature>
<feature type="transmembrane region" description="Helical" evidence="1">
    <location>
        <begin position="185"/>
        <end position="204"/>
    </location>
</feature>
<keyword evidence="3" id="KW-1185">Reference proteome</keyword>
<sequence>MSNENKNSNEKNQRYLNRLAGDLLVMLSQLCRLIGRNFLKFFPQVLSAIVIEHLSTNAWADLSIYVIGTSFGYMTGSMLGAIWIFPLKYQTAKMDNAPPIRKKQLLGVFFQRCVWLTTVLAVMPLLLCNIVFPERLLHPVLKGSTAYQHSALMFVYYNCPNLLCKIYGKIIESSIGYKERHCIGYKFIPIFHFLNHCIAYTLFIAKSNTFQVYHIAIIISGLSFMLSKKKLYLSLLSFFFFLQ</sequence>
<protein>
    <submittedName>
        <fullName evidence="2">Uncharacterized protein</fullName>
    </submittedName>
</protein>
<feature type="transmembrane region" description="Helical" evidence="1">
    <location>
        <begin position="146"/>
        <end position="164"/>
    </location>
</feature>
<feature type="transmembrane region" description="Helical" evidence="1">
    <location>
        <begin position="62"/>
        <end position="85"/>
    </location>
</feature>
<dbReference type="Proteomes" id="UP000023152">
    <property type="component" value="Unassembled WGS sequence"/>
</dbReference>
<dbReference type="EMBL" id="ASPP01023857">
    <property type="protein sequence ID" value="ETO09861.1"/>
    <property type="molecule type" value="Genomic_DNA"/>
</dbReference>
<keyword evidence="1" id="KW-0472">Membrane</keyword>
<keyword evidence="1" id="KW-0812">Transmembrane</keyword>
<organism evidence="2 3">
    <name type="scientific">Reticulomyxa filosa</name>
    <dbReference type="NCBI Taxonomy" id="46433"/>
    <lineage>
        <taxon>Eukaryota</taxon>
        <taxon>Sar</taxon>
        <taxon>Rhizaria</taxon>
        <taxon>Retaria</taxon>
        <taxon>Foraminifera</taxon>
        <taxon>Monothalamids</taxon>
        <taxon>Reticulomyxidae</taxon>
        <taxon>Reticulomyxa</taxon>
    </lineage>
</organism>
<evidence type="ECO:0000313" key="2">
    <source>
        <dbReference type="EMBL" id="ETO09861.1"/>
    </source>
</evidence>
<keyword evidence="1" id="KW-1133">Transmembrane helix</keyword>
<accession>X6M8C0</accession>
<comment type="caution">
    <text evidence="2">The sequence shown here is derived from an EMBL/GenBank/DDBJ whole genome shotgun (WGS) entry which is preliminary data.</text>
</comment>